<accession>A0ABR7EZ04</accession>
<name>A0ABR7EZ04_9FIRM</name>
<sequence length="169" mass="20279">MGIVIPESDMQFGKYKEKQIFQLEKSEQYTKKLRQQGVRCCEFILLRSNKLCFIEAKKSYPDPIDGITKDEKKYYEEIKEIAEKMRHSLELFSNILLNRYSQNGVPDEMKNAENLEMRLILVIKNADKSWIIPLQDIFRKELNAEMRIWKIPDFIIMNEEQARKRHFII</sequence>
<evidence type="ECO:0000313" key="2">
    <source>
        <dbReference type="Proteomes" id="UP000647235"/>
    </source>
</evidence>
<protein>
    <recommendedName>
        <fullName evidence="3">ERCC4 domain-containing protein</fullName>
    </recommendedName>
</protein>
<dbReference type="Proteomes" id="UP000647235">
    <property type="component" value="Unassembled WGS sequence"/>
</dbReference>
<evidence type="ECO:0000313" key="1">
    <source>
        <dbReference type="EMBL" id="MBC5665845.1"/>
    </source>
</evidence>
<gene>
    <name evidence="1" type="ORF">H8S07_11335</name>
</gene>
<organism evidence="1 2">
    <name type="scientific">Dorea hominis</name>
    <dbReference type="NCBI Taxonomy" id="2763040"/>
    <lineage>
        <taxon>Bacteria</taxon>
        <taxon>Bacillati</taxon>
        <taxon>Bacillota</taxon>
        <taxon>Clostridia</taxon>
        <taxon>Lachnospirales</taxon>
        <taxon>Lachnospiraceae</taxon>
        <taxon>Dorea</taxon>
    </lineage>
</organism>
<proteinExistence type="predicted"/>
<dbReference type="RefSeq" id="WP_186856040.1">
    <property type="nucleotide sequence ID" value="NZ_JACOOY010000015.1"/>
</dbReference>
<evidence type="ECO:0008006" key="3">
    <source>
        <dbReference type="Google" id="ProtNLM"/>
    </source>
</evidence>
<reference evidence="1 2" key="1">
    <citation type="submission" date="2020-08" db="EMBL/GenBank/DDBJ databases">
        <title>Genome public.</title>
        <authorList>
            <person name="Liu C."/>
            <person name="Sun Q."/>
        </authorList>
    </citation>
    <scope>NUCLEOTIDE SEQUENCE [LARGE SCALE GENOMIC DNA]</scope>
    <source>
        <strain evidence="1 2">NSJ-36</strain>
    </source>
</reference>
<dbReference type="EMBL" id="JACOOY010000015">
    <property type="protein sequence ID" value="MBC5665845.1"/>
    <property type="molecule type" value="Genomic_DNA"/>
</dbReference>
<keyword evidence="2" id="KW-1185">Reference proteome</keyword>
<comment type="caution">
    <text evidence="1">The sequence shown here is derived from an EMBL/GenBank/DDBJ whole genome shotgun (WGS) entry which is preliminary data.</text>
</comment>